<dbReference type="CDD" id="cd00130">
    <property type="entry name" value="PAS"/>
    <property type="match status" value="2"/>
</dbReference>
<proteinExistence type="predicted"/>
<accession>X1KJI9</accession>
<comment type="caution">
    <text evidence="3">The sequence shown here is derived from an EMBL/GenBank/DDBJ whole genome shotgun (WGS) entry which is preliminary data.</text>
</comment>
<dbReference type="Gene3D" id="3.30.450.20">
    <property type="entry name" value="PAS domain"/>
    <property type="match status" value="2"/>
</dbReference>
<evidence type="ECO:0000313" key="3">
    <source>
        <dbReference type="EMBL" id="GAH82223.1"/>
    </source>
</evidence>
<dbReference type="PANTHER" id="PTHR44757:SF2">
    <property type="entry name" value="BIOFILM ARCHITECTURE MAINTENANCE PROTEIN MBAA"/>
    <property type="match status" value="1"/>
</dbReference>
<sequence length="251" mass="27855">ARVTKLERAAGRRKKAQRKLRAKQRLYEEILSAEPNAILLVDAKTMRVEEANDAAFNLYGYGREEFLKLEVADISAEPKKTTRAVRDTLKAGGDTITRRYHRKKNGAIFPAEVTAHAFALGKRRKICAVVRDVTEHRWAHEELIRIHAAVAGASDAVLIIDLNERAIYTNAAFHDMFGCTTETMNEAGVESIFTDAEAASQVLRNALAGKNWAGEVGMATVEGKHLTALVRSTPVLNDEERIIDVLLIFSD</sequence>
<dbReference type="AlphaFoldDB" id="X1KJI9"/>
<name>X1KJI9_9ZZZZ</name>
<dbReference type="SMART" id="SM00091">
    <property type="entry name" value="PAS"/>
    <property type="match status" value="2"/>
</dbReference>
<dbReference type="PANTHER" id="PTHR44757">
    <property type="entry name" value="DIGUANYLATE CYCLASE DGCP"/>
    <property type="match status" value="1"/>
</dbReference>
<dbReference type="EMBL" id="BARU01036901">
    <property type="protein sequence ID" value="GAH82223.1"/>
    <property type="molecule type" value="Genomic_DNA"/>
</dbReference>
<dbReference type="InterPro" id="IPR035965">
    <property type="entry name" value="PAS-like_dom_sf"/>
</dbReference>
<feature type="non-terminal residue" evidence="3">
    <location>
        <position position="1"/>
    </location>
</feature>
<dbReference type="Pfam" id="PF08448">
    <property type="entry name" value="PAS_4"/>
    <property type="match status" value="1"/>
</dbReference>
<feature type="non-terminal residue" evidence="3">
    <location>
        <position position="251"/>
    </location>
</feature>
<organism evidence="3">
    <name type="scientific">marine sediment metagenome</name>
    <dbReference type="NCBI Taxonomy" id="412755"/>
    <lineage>
        <taxon>unclassified sequences</taxon>
        <taxon>metagenomes</taxon>
        <taxon>ecological metagenomes</taxon>
    </lineage>
</organism>
<keyword evidence="1" id="KW-0175">Coiled coil</keyword>
<dbReference type="NCBIfam" id="TIGR00229">
    <property type="entry name" value="sensory_box"/>
    <property type="match status" value="1"/>
</dbReference>
<gene>
    <name evidence="3" type="ORF">S03H2_57559</name>
</gene>
<protein>
    <recommendedName>
        <fullName evidence="2">PAS domain-containing protein</fullName>
    </recommendedName>
</protein>
<dbReference type="Pfam" id="PF13426">
    <property type="entry name" value="PAS_9"/>
    <property type="match status" value="1"/>
</dbReference>
<feature type="domain" description="PAS" evidence="2">
    <location>
        <begin position="23"/>
        <end position="67"/>
    </location>
</feature>
<dbReference type="PROSITE" id="PS50112">
    <property type="entry name" value="PAS"/>
    <property type="match status" value="1"/>
</dbReference>
<feature type="coiled-coil region" evidence="1">
    <location>
        <begin position="6"/>
        <end position="33"/>
    </location>
</feature>
<dbReference type="InterPro" id="IPR052155">
    <property type="entry name" value="Biofilm_reg_signaling"/>
</dbReference>
<dbReference type="InterPro" id="IPR013656">
    <property type="entry name" value="PAS_4"/>
</dbReference>
<dbReference type="SUPFAM" id="SSF55785">
    <property type="entry name" value="PYP-like sensor domain (PAS domain)"/>
    <property type="match status" value="2"/>
</dbReference>
<reference evidence="3" key="1">
    <citation type="journal article" date="2014" name="Front. Microbiol.">
        <title>High frequency of phylogenetically diverse reductive dehalogenase-homologous genes in deep subseafloor sedimentary metagenomes.</title>
        <authorList>
            <person name="Kawai M."/>
            <person name="Futagami T."/>
            <person name="Toyoda A."/>
            <person name="Takaki Y."/>
            <person name="Nishi S."/>
            <person name="Hori S."/>
            <person name="Arai W."/>
            <person name="Tsubouchi T."/>
            <person name="Morono Y."/>
            <person name="Uchiyama I."/>
            <person name="Ito T."/>
            <person name="Fujiyama A."/>
            <person name="Inagaki F."/>
            <person name="Takami H."/>
        </authorList>
    </citation>
    <scope>NUCLEOTIDE SEQUENCE</scope>
    <source>
        <strain evidence="3">Expedition CK06-06</strain>
    </source>
</reference>
<evidence type="ECO:0000256" key="1">
    <source>
        <dbReference type="SAM" id="Coils"/>
    </source>
</evidence>
<evidence type="ECO:0000259" key="2">
    <source>
        <dbReference type="PROSITE" id="PS50112"/>
    </source>
</evidence>
<dbReference type="InterPro" id="IPR000014">
    <property type="entry name" value="PAS"/>
</dbReference>